<name>A0AAD4R2G9_9BILA</name>
<reference evidence="2" key="1">
    <citation type="submission" date="2022-01" db="EMBL/GenBank/DDBJ databases">
        <title>Genome Sequence Resource for Two Populations of Ditylenchus destructor, the Migratory Endoparasitic Phytonematode.</title>
        <authorList>
            <person name="Zhang H."/>
            <person name="Lin R."/>
            <person name="Xie B."/>
        </authorList>
    </citation>
    <scope>NUCLEOTIDE SEQUENCE</scope>
    <source>
        <strain evidence="2">BazhouSP</strain>
    </source>
</reference>
<dbReference type="PANTHER" id="PTHR24413">
    <property type="entry name" value="SPECKLE-TYPE POZ PROTEIN"/>
    <property type="match status" value="1"/>
</dbReference>
<dbReference type="AlphaFoldDB" id="A0AAD4R2G9"/>
<dbReference type="Pfam" id="PF00651">
    <property type="entry name" value="BTB"/>
    <property type="match status" value="1"/>
</dbReference>
<protein>
    <submittedName>
        <fullName evidence="2">BTB and MATH domain-containing protein 42</fullName>
    </submittedName>
</protein>
<feature type="domain" description="BTB" evidence="1">
    <location>
        <begin position="1"/>
        <end position="45"/>
    </location>
</feature>
<proteinExistence type="predicted"/>
<keyword evidence="3" id="KW-1185">Reference proteome</keyword>
<evidence type="ECO:0000313" key="3">
    <source>
        <dbReference type="Proteomes" id="UP001201812"/>
    </source>
</evidence>
<evidence type="ECO:0000259" key="1">
    <source>
        <dbReference type="Pfam" id="PF00651"/>
    </source>
</evidence>
<dbReference type="SUPFAM" id="SSF54695">
    <property type="entry name" value="POZ domain"/>
    <property type="match status" value="1"/>
</dbReference>
<sequence length="115" mass="13142">MLEYMYSGVVKNEVMEELAPNLLPLADKYIVISLKEMCEIFLASKLTTANVLEAAMFADRYSAAKLKKACINRFAIDGRAILQSREWEDLKIKDKDFANELLELMINDQPNFGDM</sequence>
<accession>A0AAD4R2G9</accession>
<dbReference type="Gene3D" id="1.25.40.420">
    <property type="match status" value="1"/>
</dbReference>
<organism evidence="2 3">
    <name type="scientific">Ditylenchus destructor</name>
    <dbReference type="NCBI Taxonomy" id="166010"/>
    <lineage>
        <taxon>Eukaryota</taxon>
        <taxon>Metazoa</taxon>
        <taxon>Ecdysozoa</taxon>
        <taxon>Nematoda</taxon>
        <taxon>Chromadorea</taxon>
        <taxon>Rhabditida</taxon>
        <taxon>Tylenchina</taxon>
        <taxon>Tylenchomorpha</taxon>
        <taxon>Sphaerularioidea</taxon>
        <taxon>Anguinidae</taxon>
        <taxon>Anguininae</taxon>
        <taxon>Ditylenchus</taxon>
    </lineage>
</organism>
<dbReference type="EMBL" id="JAKKPZ010000060">
    <property type="protein sequence ID" value="KAI1705100.1"/>
    <property type="molecule type" value="Genomic_DNA"/>
</dbReference>
<dbReference type="Gene3D" id="3.30.710.10">
    <property type="entry name" value="Potassium Channel Kv1.1, Chain A"/>
    <property type="match status" value="1"/>
</dbReference>
<comment type="caution">
    <text evidence="2">The sequence shown here is derived from an EMBL/GenBank/DDBJ whole genome shotgun (WGS) entry which is preliminary data.</text>
</comment>
<dbReference type="InterPro" id="IPR000210">
    <property type="entry name" value="BTB/POZ_dom"/>
</dbReference>
<dbReference type="Proteomes" id="UP001201812">
    <property type="component" value="Unassembled WGS sequence"/>
</dbReference>
<evidence type="ECO:0000313" key="2">
    <source>
        <dbReference type="EMBL" id="KAI1705100.1"/>
    </source>
</evidence>
<dbReference type="InterPro" id="IPR011333">
    <property type="entry name" value="SKP1/BTB/POZ_sf"/>
</dbReference>
<gene>
    <name evidence="2" type="ORF">DdX_13858</name>
</gene>